<comment type="caution">
    <text evidence="1">The sequence shown here is derived from an EMBL/GenBank/DDBJ whole genome shotgun (WGS) entry which is preliminary data.</text>
</comment>
<dbReference type="Proteomes" id="UP000824073">
    <property type="component" value="Unassembled WGS sequence"/>
</dbReference>
<protein>
    <recommendedName>
        <fullName evidence="3">Baseplate protein J-like domain-containing protein</fullName>
    </recommendedName>
</protein>
<proteinExistence type="predicted"/>
<dbReference type="AlphaFoldDB" id="A0A9D1S1X0"/>
<accession>A0A9D1S1X0</accession>
<reference evidence="1" key="1">
    <citation type="submission" date="2020-10" db="EMBL/GenBank/DDBJ databases">
        <authorList>
            <person name="Gilroy R."/>
        </authorList>
    </citation>
    <scope>NUCLEOTIDE SEQUENCE</scope>
    <source>
        <strain evidence="1">CHK191-8634</strain>
    </source>
</reference>
<evidence type="ECO:0008006" key="3">
    <source>
        <dbReference type="Google" id="ProtNLM"/>
    </source>
</evidence>
<evidence type="ECO:0000313" key="1">
    <source>
        <dbReference type="EMBL" id="HIU44586.1"/>
    </source>
</evidence>
<organism evidence="1 2">
    <name type="scientific">Candidatus Ventrousia excrementavium</name>
    <dbReference type="NCBI Taxonomy" id="2840961"/>
    <lineage>
        <taxon>Bacteria</taxon>
        <taxon>Bacillati</taxon>
        <taxon>Bacillota</taxon>
        <taxon>Clostridia</taxon>
        <taxon>Eubacteriales</taxon>
        <taxon>Clostridiaceae</taxon>
        <taxon>Clostridiaceae incertae sedis</taxon>
        <taxon>Candidatus Ventrousia</taxon>
    </lineage>
</organism>
<sequence>MDTPRLDSRDRNDILEQLRTLASSYVPEWRWDDRNPDAGVVLAHLYAEMMENTISKYNRTVHNHYLTFLNMLGTRLLPPSPAEGLVSVGVIPGADGVYIDRGTPVYAAADTETGRTFYETTEAVNALDAEIDRIFFTSAERDSIVCAYERGQENGPVRLFGFDVYPEKQKHVLYFRDDAVFYTKDRVDITLNAVHSRSARLSRRLPELLGNPDAVTWEYHSQGQWLQFDRVLQTEKGVRLIGEHGSTPVESEAEGKQGLIRCRINRIPAGGVFVTDVSWTSSGAGLQPDSLSGSSSELTLERFSPFGDIVTLFSDFNISNREAFSKAGATIDIDFELDYFKTPIERAGTPEDNIRYRSIMTDEDFPKVRERDVQIERVLWEYWNGLGWARLFPSGQYEDFFTPGKERKPVRRLSFQCPPDMQDLTLGASSGPFIRARVDKLSSMNTLAGNYISPFVHKMSISYHYDGNPVECRQVLVESNAERTVREFPVQDDAPVVTASLCPDPAMYLCLTGPLTGGPIRIFWDIGEGVYPDPAPLLWEYYGVTVNGTPGWKSIEVMDMTDNATKSGIVTLVGKRDFVKACFFGSEGYFIRLVDSDRRYDRSDSRKNPLVNGIWFNTVPVVQRERRQPEYFYIARGERTKTCILSAANVSDVRVWVNEQGALSAREEERLLGMDGTIVARSAEGSVTELWVPWREVERLESAGAGDRAFSVDYASGAVVFGDGRHGRIPPDGAAETIMVRYTVCDGAQGNIEPHAILGFAAKPAQAAWVTNRKRISGGADRETIEQAARRSAGALAGMGRLVTLEDFQRAVLASNRNIRRVKCLAHVDRYNRPREGALALAVLPREYRQGGEQFAAVVRGAREAIAARASMLLTGSSHVDVFEVRYVELCVSADVVISDYNQYHEVYQAISQRLEGFLDPIAGNFNGQGWEIGQLPGRELIYNSIKTIKNIKWIKSLHVFAYTATENGRQAVEFNEARRDVFAVPVFGEPKINLTVE</sequence>
<evidence type="ECO:0000313" key="2">
    <source>
        <dbReference type="Proteomes" id="UP000824073"/>
    </source>
</evidence>
<dbReference type="EMBL" id="DVMR01000073">
    <property type="protein sequence ID" value="HIU44586.1"/>
    <property type="molecule type" value="Genomic_DNA"/>
</dbReference>
<name>A0A9D1S1X0_9CLOT</name>
<reference evidence="1" key="2">
    <citation type="journal article" date="2021" name="PeerJ">
        <title>Extensive microbial diversity within the chicken gut microbiome revealed by metagenomics and culture.</title>
        <authorList>
            <person name="Gilroy R."/>
            <person name="Ravi A."/>
            <person name="Getino M."/>
            <person name="Pursley I."/>
            <person name="Horton D.L."/>
            <person name="Alikhan N.F."/>
            <person name="Baker D."/>
            <person name="Gharbi K."/>
            <person name="Hall N."/>
            <person name="Watson M."/>
            <person name="Adriaenssens E.M."/>
            <person name="Foster-Nyarko E."/>
            <person name="Jarju S."/>
            <person name="Secka A."/>
            <person name="Antonio M."/>
            <person name="Oren A."/>
            <person name="Chaudhuri R.R."/>
            <person name="La Ragione R."/>
            <person name="Hildebrand F."/>
            <person name="Pallen M.J."/>
        </authorList>
    </citation>
    <scope>NUCLEOTIDE SEQUENCE</scope>
    <source>
        <strain evidence="1">CHK191-8634</strain>
    </source>
</reference>
<gene>
    <name evidence="1" type="ORF">IAB67_09840</name>
</gene>